<dbReference type="SUPFAM" id="SSF49723">
    <property type="entry name" value="Lipase/lipooxygenase domain (PLAT/LH2 domain)"/>
    <property type="match status" value="1"/>
</dbReference>
<reference evidence="3" key="1">
    <citation type="submission" date="2020-07" db="EMBL/GenBank/DDBJ databases">
        <authorList>
            <person name="Lin J."/>
        </authorList>
    </citation>
    <scope>NUCLEOTIDE SEQUENCE</scope>
</reference>
<dbReference type="InterPro" id="IPR036392">
    <property type="entry name" value="PLAT/LH2_dom_sf"/>
</dbReference>
<keyword evidence="2" id="KW-0472">Membrane</keyword>
<dbReference type="AlphaFoldDB" id="A0A6V7P1Z3"/>
<accession>A0A6V7P1Z3</accession>
<gene>
    <name evidence="3" type="ORF">CB5_LOCUS8056</name>
</gene>
<feature type="transmembrane region" description="Helical" evidence="2">
    <location>
        <begin position="205"/>
        <end position="222"/>
    </location>
</feature>
<evidence type="ECO:0000256" key="2">
    <source>
        <dbReference type="SAM" id="Phobius"/>
    </source>
</evidence>
<organism evidence="3">
    <name type="scientific">Ananas comosus var. bracteatus</name>
    <name type="common">red pineapple</name>
    <dbReference type="NCBI Taxonomy" id="296719"/>
    <lineage>
        <taxon>Eukaryota</taxon>
        <taxon>Viridiplantae</taxon>
        <taxon>Streptophyta</taxon>
        <taxon>Embryophyta</taxon>
        <taxon>Tracheophyta</taxon>
        <taxon>Spermatophyta</taxon>
        <taxon>Magnoliopsida</taxon>
        <taxon>Liliopsida</taxon>
        <taxon>Poales</taxon>
        <taxon>Bromeliaceae</taxon>
        <taxon>Bromelioideae</taxon>
        <taxon>Ananas</taxon>
    </lineage>
</organism>
<proteinExistence type="predicted"/>
<keyword evidence="2" id="KW-0812">Transmembrane</keyword>
<sequence>MRRRSSNLGVVVAAISEEAAVEKKAAPVPAKTKARAALMVRRKSKEDFKDAIAGHLDSFADMIGRNVVLELISTDVDPSKCRDDRAVWFTEWHLGFRRSRDDRAVWLAEWHNIAQDQETSESLKTQMKELEMSIQGVESKITHTETTLKELRKLQDQISTNTTTRSTLFKLQQTQYAALMEENEEAVRDPEEQIAEASSQSGMDFPFFSFVVVVVVVVIVVGE</sequence>
<evidence type="ECO:0000313" key="3">
    <source>
        <dbReference type="EMBL" id="CAD1824845.1"/>
    </source>
</evidence>
<feature type="coiled-coil region" evidence="1">
    <location>
        <begin position="113"/>
        <end position="140"/>
    </location>
</feature>
<keyword evidence="1" id="KW-0175">Coiled coil</keyword>
<evidence type="ECO:0000256" key="1">
    <source>
        <dbReference type="SAM" id="Coils"/>
    </source>
</evidence>
<name>A0A6V7P1Z3_ANACO</name>
<keyword evidence="2" id="KW-1133">Transmembrane helix</keyword>
<dbReference type="EMBL" id="LR862144">
    <property type="protein sequence ID" value="CAD1824845.1"/>
    <property type="molecule type" value="Genomic_DNA"/>
</dbReference>
<protein>
    <submittedName>
        <fullName evidence="3">Uncharacterized protein</fullName>
    </submittedName>
</protein>